<protein>
    <recommendedName>
        <fullName evidence="1">diguanylate cyclase</fullName>
        <ecNumber evidence="1">2.7.7.65</ecNumber>
    </recommendedName>
</protein>
<feature type="transmembrane region" description="Helical" evidence="3">
    <location>
        <begin position="177"/>
        <end position="199"/>
    </location>
</feature>
<sequence length="613" mass="70072">MDTKRKLFLFTSLLLILFSVAIMINAALNFRNYAYKSSIEKAKLTAEIVRDGLTAHMVNGIMEKRRVFLDSIARTKNIKKLWIVRSENVSKQYGKGLENEMPRDNLDKRVLETGQAVERLSESTAEALLRVTIPYTASAYSDPNCLECHNVKERDVLGAISLEFDISDIRRDGIFTLLKIAAITFVFIVLALFAVKIILRPYLAFFEMLQESLKRARLGDFSRKVEANVASRDIRAVADLYNLLIEKFQNTIGTIEHKLAILLKNPVVDSADPLENASRTIDLLSKIHRFKLTIEHDVSLPEIYDRIANVVREIMQTDHFVIFSVESKENRRDILYTTEPKPPCSEVSMELATECRAYRTGNSVNSDQFPDLCPHYHGSFAFYYCMPFSITENYSLIIMLLENDAARSARFQKSALTLQNYLENAKPVIESRLLMQKLHEKSMHDGLTGVYNRKFLEEFIDKVNQQADRHATRYAVLMLDIDFFKKVNDTYGHDVGDQFIKLLADTIVRSVRSSDIVARYGGEEFVVLLHESTPEGAEKVAETIRKRFEEQSLLVQGTHVSKTVSIGLSLFPEVAKTLREAIKYADVALYRAKEEGRNRVVVFTPEMFDSESY</sequence>
<evidence type="ECO:0000256" key="3">
    <source>
        <dbReference type="SAM" id="Phobius"/>
    </source>
</evidence>
<dbReference type="Gene3D" id="3.30.70.270">
    <property type="match status" value="1"/>
</dbReference>
<reference evidence="5 6" key="1">
    <citation type="submission" date="2023-03" db="EMBL/GenBank/DDBJ databases">
        <title>Description of Hydrogenimonas sp. ISO32.</title>
        <authorList>
            <person name="Mino S."/>
            <person name="Fukazawa S."/>
            <person name="Sawabe T."/>
        </authorList>
    </citation>
    <scope>NUCLEOTIDE SEQUENCE [LARGE SCALE GENOMIC DNA]</scope>
    <source>
        <strain evidence="5 6">ISO32</strain>
    </source>
</reference>
<keyword evidence="3" id="KW-0812">Transmembrane</keyword>
<dbReference type="PROSITE" id="PS50887">
    <property type="entry name" value="GGDEF"/>
    <property type="match status" value="1"/>
</dbReference>
<keyword evidence="3" id="KW-0472">Membrane</keyword>
<evidence type="ECO:0000256" key="2">
    <source>
        <dbReference type="ARBA" id="ARBA00034247"/>
    </source>
</evidence>
<dbReference type="EMBL" id="AP027370">
    <property type="protein sequence ID" value="BDY12262.1"/>
    <property type="molecule type" value="Genomic_DNA"/>
</dbReference>
<feature type="domain" description="GGDEF" evidence="4">
    <location>
        <begin position="472"/>
        <end position="605"/>
    </location>
</feature>
<keyword evidence="3" id="KW-1133">Transmembrane helix</keyword>
<dbReference type="InterPro" id="IPR029787">
    <property type="entry name" value="Nucleotide_cyclase"/>
</dbReference>
<evidence type="ECO:0000259" key="4">
    <source>
        <dbReference type="PROSITE" id="PS50887"/>
    </source>
</evidence>
<evidence type="ECO:0000313" key="6">
    <source>
        <dbReference type="Proteomes" id="UP001321445"/>
    </source>
</evidence>
<dbReference type="Proteomes" id="UP001321445">
    <property type="component" value="Chromosome"/>
</dbReference>
<dbReference type="PANTHER" id="PTHR45138">
    <property type="entry name" value="REGULATORY COMPONENTS OF SENSORY TRANSDUCTION SYSTEM"/>
    <property type="match status" value="1"/>
</dbReference>
<dbReference type="InterPro" id="IPR000160">
    <property type="entry name" value="GGDEF_dom"/>
</dbReference>
<dbReference type="NCBIfam" id="TIGR00254">
    <property type="entry name" value="GGDEF"/>
    <property type="match status" value="1"/>
</dbReference>
<proteinExistence type="predicted"/>
<dbReference type="SMART" id="SM00267">
    <property type="entry name" value="GGDEF"/>
    <property type="match status" value="1"/>
</dbReference>
<dbReference type="SUPFAM" id="SSF55073">
    <property type="entry name" value="Nucleotide cyclase"/>
    <property type="match status" value="1"/>
</dbReference>
<evidence type="ECO:0000313" key="5">
    <source>
        <dbReference type="EMBL" id="BDY12262.1"/>
    </source>
</evidence>
<dbReference type="Pfam" id="PF00990">
    <property type="entry name" value="GGDEF"/>
    <property type="match status" value="1"/>
</dbReference>
<dbReference type="InterPro" id="IPR043128">
    <property type="entry name" value="Rev_trsase/Diguanyl_cyclase"/>
</dbReference>
<keyword evidence="6" id="KW-1185">Reference proteome</keyword>
<dbReference type="InterPro" id="IPR050469">
    <property type="entry name" value="Diguanylate_Cyclase"/>
</dbReference>
<dbReference type="RefSeq" id="WP_286337463.1">
    <property type="nucleotide sequence ID" value="NZ_AP027370.1"/>
</dbReference>
<gene>
    <name evidence="5" type="ORF">HCR_05740</name>
</gene>
<dbReference type="CDD" id="cd01949">
    <property type="entry name" value="GGDEF"/>
    <property type="match status" value="1"/>
</dbReference>
<dbReference type="Gene3D" id="3.30.450.290">
    <property type="match status" value="1"/>
</dbReference>
<comment type="catalytic activity">
    <reaction evidence="2">
        <text>2 GTP = 3',3'-c-di-GMP + 2 diphosphate</text>
        <dbReference type="Rhea" id="RHEA:24898"/>
        <dbReference type="ChEBI" id="CHEBI:33019"/>
        <dbReference type="ChEBI" id="CHEBI:37565"/>
        <dbReference type="ChEBI" id="CHEBI:58805"/>
        <dbReference type="EC" id="2.7.7.65"/>
    </reaction>
</comment>
<dbReference type="SUPFAM" id="SSF55781">
    <property type="entry name" value="GAF domain-like"/>
    <property type="match status" value="1"/>
</dbReference>
<organism evidence="5 6">
    <name type="scientific">Hydrogenimonas cancrithermarum</name>
    <dbReference type="NCBI Taxonomy" id="2993563"/>
    <lineage>
        <taxon>Bacteria</taxon>
        <taxon>Pseudomonadati</taxon>
        <taxon>Campylobacterota</taxon>
        <taxon>Epsilonproteobacteria</taxon>
        <taxon>Campylobacterales</taxon>
        <taxon>Hydrogenimonadaceae</taxon>
        <taxon>Hydrogenimonas</taxon>
    </lineage>
</organism>
<name>A0ABN6WVQ1_9BACT</name>
<evidence type="ECO:0000256" key="1">
    <source>
        <dbReference type="ARBA" id="ARBA00012528"/>
    </source>
</evidence>
<accession>A0ABN6WVQ1</accession>
<dbReference type="EC" id="2.7.7.65" evidence="1"/>
<dbReference type="PANTHER" id="PTHR45138:SF9">
    <property type="entry name" value="DIGUANYLATE CYCLASE DGCM-RELATED"/>
    <property type="match status" value="1"/>
</dbReference>